<reference evidence="3 4" key="1">
    <citation type="journal article" date="2017" name="Mol. Plant">
        <title>The Genome of Medicinal Plant Macleaya cordata Provides New Insights into Benzylisoquinoline Alkaloids Metabolism.</title>
        <authorList>
            <person name="Liu X."/>
            <person name="Liu Y."/>
            <person name="Huang P."/>
            <person name="Ma Y."/>
            <person name="Qing Z."/>
            <person name="Tang Q."/>
            <person name="Cao H."/>
            <person name="Cheng P."/>
            <person name="Zheng Y."/>
            <person name="Yuan Z."/>
            <person name="Zhou Y."/>
            <person name="Liu J."/>
            <person name="Tang Z."/>
            <person name="Zhuo Y."/>
            <person name="Zhang Y."/>
            <person name="Yu L."/>
            <person name="Huang J."/>
            <person name="Yang P."/>
            <person name="Peng Q."/>
            <person name="Zhang J."/>
            <person name="Jiang W."/>
            <person name="Zhang Z."/>
            <person name="Lin K."/>
            <person name="Ro D.K."/>
            <person name="Chen X."/>
            <person name="Xiong X."/>
            <person name="Shang Y."/>
            <person name="Huang S."/>
            <person name="Zeng J."/>
        </authorList>
    </citation>
    <scope>NUCLEOTIDE SEQUENCE [LARGE SCALE GENOMIC DNA]</scope>
    <source>
        <strain evidence="4">cv. BLH2017</strain>
        <tissue evidence="3">Root</tissue>
    </source>
</reference>
<feature type="compositionally biased region" description="Basic and acidic residues" evidence="1">
    <location>
        <begin position="154"/>
        <end position="167"/>
    </location>
</feature>
<dbReference type="AlphaFoldDB" id="A0A200PNJ2"/>
<proteinExistence type="predicted"/>
<evidence type="ECO:0000313" key="4">
    <source>
        <dbReference type="Proteomes" id="UP000195402"/>
    </source>
</evidence>
<dbReference type="InterPro" id="IPR056874">
    <property type="entry name" value="PHD_dom_pln"/>
</dbReference>
<organism evidence="3 4">
    <name type="scientific">Macleaya cordata</name>
    <name type="common">Five-seeded plume-poppy</name>
    <name type="synonym">Bocconia cordata</name>
    <dbReference type="NCBI Taxonomy" id="56857"/>
    <lineage>
        <taxon>Eukaryota</taxon>
        <taxon>Viridiplantae</taxon>
        <taxon>Streptophyta</taxon>
        <taxon>Embryophyta</taxon>
        <taxon>Tracheophyta</taxon>
        <taxon>Spermatophyta</taxon>
        <taxon>Magnoliopsida</taxon>
        <taxon>Ranunculales</taxon>
        <taxon>Papaveraceae</taxon>
        <taxon>Papaveroideae</taxon>
        <taxon>Macleaya</taxon>
    </lineage>
</organism>
<evidence type="ECO:0000256" key="1">
    <source>
        <dbReference type="SAM" id="MobiDB-lite"/>
    </source>
</evidence>
<evidence type="ECO:0000313" key="3">
    <source>
        <dbReference type="EMBL" id="OUZ99772.1"/>
    </source>
</evidence>
<protein>
    <recommendedName>
        <fullName evidence="2">PHD-type zinc finger plants domain-containing protein</fullName>
    </recommendedName>
</protein>
<dbReference type="PANTHER" id="PTHR33779">
    <property type="entry name" value="EXPRESSED PROTEIN"/>
    <property type="match status" value="1"/>
</dbReference>
<feature type="region of interest" description="Disordered" evidence="1">
    <location>
        <begin position="109"/>
        <end position="176"/>
    </location>
</feature>
<comment type="caution">
    <text evidence="3">The sequence shown here is derived from an EMBL/GenBank/DDBJ whole genome shotgun (WGS) entry which is preliminary data.</text>
</comment>
<accession>A0A200PNJ2</accession>
<name>A0A200PNJ2_MACCD</name>
<keyword evidence="4" id="KW-1185">Reference proteome</keyword>
<dbReference type="EMBL" id="MVGT01004390">
    <property type="protein sequence ID" value="OUZ99772.1"/>
    <property type="molecule type" value="Genomic_DNA"/>
</dbReference>
<evidence type="ECO:0000259" key="2">
    <source>
        <dbReference type="Pfam" id="PF25054"/>
    </source>
</evidence>
<dbReference type="PANTHER" id="PTHR33779:SF1">
    <property type="entry name" value="EXPRESSED PROTEIN"/>
    <property type="match status" value="1"/>
</dbReference>
<dbReference type="OrthoDB" id="1935489at2759"/>
<dbReference type="OMA" id="STTTHEC"/>
<feature type="compositionally biased region" description="Low complexity" evidence="1">
    <location>
        <begin position="109"/>
        <end position="127"/>
    </location>
</feature>
<dbReference type="STRING" id="56857.A0A200PNJ2"/>
<sequence length="211" mass="23838">MCGDYGLPYELFRCNLCYFRSQHSYCSNLYPKAQSYRLCNWCLNKDEGNSEGTHNNSSSSLSNKYMINNGDDHHQQKYISINSNEKINNSNITSEVNNNQVSLKIQIRSSSSSDQLHNNNNNNNFNNKPIKKQRCLDRLSSSSPRSKKIIISHTADEESLRRTKSEEISNTPTATTPKQKGLVLICDSKIRANGGVPKAWSRKKLIVASNG</sequence>
<dbReference type="Proteomes" id="UP000195402">
    <property type="component" value="Unassembled WGS sequence"/>
</dbReference>
<feature type="domain" description="PHD-type zinc finger plants" evidence="2">
    <location>
        <begin position="1"/>
        <end position="42"/>
    </location>
</feature>
<gene>
    <name evidence="3" type="ORF">BVC80_9065g46</name>
</gene>
<dbReference type="InParanoid" id="A0A200PNJ2"/>
<dbReference type="Pfam" id="PF25054">
    <property type="entry name" value="PHD_pln"/>
    <property type="match status" value="1"/>
</dbReference>